<comment type="caution">
    <text evidence="10">The sequence shown here is derived from an EMBL/GenBank/DDBJ whole genome shotgun (WGS) entry which is preliminary data.</text>
</comment>
<dbReference type="AlphaFoldDB" id="A0A090QUI5"/>
<sequence length="318" mass="35244">MNDAIALLTGNTALLAMAGALALQWLLPIPAALHPLGIWRQLALLLADKVNKPQDTPRQQMMSGLLAGSLMIFTVLIILLCLYQLAWFDLPFHIILLWLALDWRTTADFSKQFITAYQHEDKPRCRQLLAEKLNRHTDNLSLLGLGKAGAETQLLAYGRLVAGVLFWYGLTGGIGALIYRLLISLARTWSPSRQRYQHFGRPLVTLLAVMDIVPLRLFAVLLSLGHNGKQALQSLAKHGEQWQLPGPGWLLTATGHKLSLSLGGPAIYDNMKMDRPRIGGKIAPAALHLAQIDKLVQTRLWIWIGIQGLLLVLFQGTL</sequence>
<dbReference type="NCBIfam" id="NF006476">
    <property type="entry name" value="PRK08878.1"/>
    <property type="match status" value="1"/>
</dbReference>
<keyword evidence="8 9" id="KW-0472">Membrane</keyword>
<keyword evidence="10" id="KW-0436">Ligase</keyword>
<dbReference type="STRING" id="754436.JCM19237_1563"/>
<evidence type="ECO:0000256" key="1">
    <source>
        <dbReference type="ARBA" id="ARBA00004651"/>
    </source>
</evidence>
<dbReference type="GO" id="GO:0048472">
    <property type="term" value="F:threonine-phosphate decarboxylase activity"/>
    <property type="evidence" value="ECO:0007669"/>
    <property type="project" value="InterPro"/>
</dbReference>
<dbReference type="EC" id="6.3.1.10" evidence="10"/>
<comment type="subcellular location">
    <subcellularLocation>
        <location evidence="1">Cell membrane</location>
        <topology evidence="1">Multi-pass membrane protein</topology>
    </subcellularLocation>
</comment>
<feature type="transmembrane region" description="Helical" evidence="9">
    <location>
        <begin position="300"/>
        <end position="317"/>
    </location>
</feature>
<comment type="pathway">
    <text evidence="2">Cofactor biosynthesis; adenosylcobalamin biosynthesis.</text>
</comment>
<evidence type="ECO:0000256" key="3">
    <source>
        <dbReference type="ARBA" id="ARBA00006263"/>
    </source>
</evidence>
<evidence type="ECO:0000256" key="8">
    <source>
        <dbReference type="ARBA" id="ARBA00023136"/>
    </source>
</evidence>
<proteinExistence type="inferred from homology"/>
<feature type="transmembrane region" description="Helical" evidence="9">
    <location>
        <begin position="203"/>
        <end position="226"/>
    </location>
</feature>
<organism evidence="10 11">
    <name type="scientific">Photobacterium aphoticum</name>
    <dbReference type="NCBI Taxonomy" id="754436"/>
    <lineage>
        <taxon>Bacteria</taxon>
        <taxon>Pseudomonadati</taxon>
        <taxon>Pseudomonadota</taxon>
        <taxon>Gammaproteobacteria</taxon>
        <taxon>Vibrionales</taxon>
        <taxon>Vibrionaceae</taxon>
        <taxon>Photobacterium</taxon>
    </lineage>
</organism>
<dbReference type="PANTHER" id="PTHR34308:SF1">
    <property type="entry name" value="COBALAMIN BIOSYNTHESIS PROTEIN CBIB"/>
    <property type="match status" value="1"/>
</dbReference>
<evidence type="ECO:0000256" key="6">
    <source>
        <dbReference type="ARBA" id="ARBA00022692"/>
    </source>
</evidence>
<dbReference type="eggNOG" id="COG1270">
    <property type="taxonomic scope" value="Bacteria"/>
</dbReference>
<dbReference type="UniPathway" id="UPA00148"/>
<dbReference type="GO" id="GO:0005886">
    <property type="term" value="C:plasma membrane"/>
    <property type="evidence" value="ECO:0007669"/>
    <property type="project" value="UniProtKB-SubCell"/>
</dbReference>
<feature type="transmembrane region" description="Helical" evidence="9">
    <location>
        <begin position="62"/>
        <end position="86"/>
    </location>
</feature>
<dbReference type="GO" id="GO:0009236">
    <property type="term" value="P:cobalamin biosynthetic process"/>
    <property type="evidence" value="ECO:0007669"/>
    <property type="project" value="UniProtKB-UniPathway"/>
</dbReference>
<name>A0A090QUI5_9GAMM</name>
<dbReference type="GO" id="GO:0043757">
    <property type="term" value="F:adenosylcobinamide-phosphate synthase activity"/>
    <property type="evidence" value="ECO:0007669"/>
    <property type="project" value="UniProtKB-EC"/>
</dbReference>
<keyword evidence="6 9" id="KW-0812">Transmembrane</keyword>
<keyword evidence="7 9" id="KW-1133">Transmembrane helix</keyword>
<gene>
    <name evidence="10" type="ORF">JCM19237_1563</name>
</gene>
<dbReference type="PANTHER" id="PTHR34308">
    <property type="entry name" value="COBALAMIN BIOSYNTHESIS PROTEIN CBIB"/>
    <property type="match status" value="1"/>
</dbReference>
<dbReference type="Proteomes" id="UP000029227">
    <property type="component" value="Unassembled WGS sequence"/>
</dbReference>
<evidence type="ECO:0000256" key="2">
    <source>
        <dbReference type="ARBA" id="ARBA00004953"/>
    </source>
</evidence>
<feature type="transmembrane region" description="Helical" evidence="9">
    <location>
        <begin position="160"/>
        <end position="182"/>
    </location>
</feature>
<evidence type="ECO:0000313" key="10">
    <source>
        <dbReference type="EMBL" id="GAL05923.1"/>
    </source>
</evidence>
<evidence type="ECO:0000256" key="7">
    <source>
        <dbReference type="ARBA" id="ARBA00022989"/>
    </source>
</evidence>
<reference evidence="10 11" key="1">
    <citation type="journal article" date="2014" name="Genome Announc.">
        <title>Draft Genome Sequences of Two Vibrionaceae Species, Vibrio ponticus C121 and Photobacterium aphoticum C119, Isolated as Coral Reef Microbiota.</title>
        <authorList>
            <person name="Al-saari N."/>
            <person name="Meirelles P.M."/>
            <person name="Mino S."/>
            <person name="Suda W."/>
            <person name="Oshima K."/>
            <person name="Hattori M."/>
            <person name="Ohkuma M."/>
            <person name="Thompson F.L."/>
            <person name="Gomez-Gil B."/>
            <person name="Sawabe T."/>
            <person name="Sawabe T."/>
        </authorList>
    </citation>
    <scope>NUCLEOTIDE SEQUENCE [LARGE SCALE GENOMIC DNA]</scope>
    <source>
        <strain evidence="10 11">JCM 19237</strain>
    </source>
</reference>
<keyword evidence="4" id="KW-1003">Cell membrane</keyword>
<accession>A0A090QUI5</accession>
<dbReference type="Pfam" id="PF03186">
    <property type="entry name" value="CobD_Cbib"/>
    <property type="match status" value="1"/>
</dbReference>
<dbReference type="EMBL" id="BBMN01000009">
    <property type="protein sequence ID" value="GAL05923.1"/>
    <property type="molecule type" value="Genomic_DNA"/>
</dbReference>
<comment type="similarity">
    <text evidence="3">Belongs to the CobD/CbiB family.</text>
</comment>
<protein>
    <submittedName>
        <fullName evidence="10">Adenosylcobinamide-phosphate synthase</fullName>
        <ecNumber evidence="10">6.3.1.10</ecNumber>
    </submittedName>
</protein>
<evidence type="ECO:0000256" key="5">
    <source>
        <dbReference type="ARBA" id="ARBA00022573"/>
    </source>
</evidence>
<evidence type="ECO:0000256" key="4">
    <source>
        <dbReference type="ARBA" id="ARBA00022475"/>
    </source>
</evidence>
<evidence type="ECO:0000313" key="11">
    <source>
        <dbReference type="Proteomes" id="UP000029227"/>
    </source>
</evidence>
<evidence type="ECO:0000256" key="9">
    <source>
        <dbReference type="SAM" id="Phobius"/>
    </source>
</evidence>
<dbReference type="InterPro" id="IPR004485">
    <property type="entry name" value="Cobalamin_biosynth_CobD/CbiB"/>
</dbReference>
<keyword evidence="5" id="KW-0169">Cobalamin biosynthesis</keyword>